<evidence type="ECO:0000256" key="1">
    <source>
        <dbReference type="SAM" id="Phobius"/>
    </source>
</evidence>
<dbReference type="RefSeq" id="WP_185384107.1">
    <property type="nucleotide sequence ID" value="NZ_CP124268.1"/>
</dbReference>
<organism evidence="2 3">
    <name type="scientific">Listeria seeligeri</name>
    <dbReference type="NCBI Taxonomy" id="1640"/>
    <lineage>
        <taxon>Bacteria</taxon>
        <taxon>Bacillati</taxon>
        <taxon>Bacillota</taxon>
        <taxon>Bacilli</taxon>
        <taxon>Bacillales</taxon>
        <taxon>Listeriaceae</taxon>
        <taxon>Listeria</taxon>
    </lineage>
</organism>
<dbReference type="EMBL" id="JAARRG010000012">
    <property type="protein sequence ID" value="MBC1487205.1"/>
    <property type="molecule type" value="Genomic_DNA"/>
</dbReference>
<keyword evidence="1" id="KW-1133">Transmembrane helix</keyword>
<protein>
    <submittedName>
        <fullName evidence="2">Uncharacterized protein</fullName>
    </submittedName>
</protein>
<reference evidence="2 3" key="1">
    <citation type="submission" date="2020-03" db="EMBL/GenBank/DDBJ databases">
        <title>Soil Listeria distribution.</title>
        <authorList>
            <person name="Liao J."/>
            <person name="Wiedmann M."/>
        </authorList>
    </citation>
    <scope>NUCLEOTIDE SEQUENCE [LARGE SCALE GENOMIC DNA]</scope>
    <source>
        <strain evidence="2 3">FSL L7-1560</strain>
    </source>
</reference>
<keyword evidence="1" id="KW-0472">Membrane</keyword>
<sequence length="252" mass="28334">MAGEHVIKKFTVIIVIFIIAIAAVVFFFWQVDAEEQTPKVTKSELIESNKVWVENKAQIPLQDNIILSIPAANTDATIATNGDLIIDSTNTEILQELVASNSRYKGIKAYRLRIEAKKVSEYITNAKYRFPTTTVQEKLTNYEITSGERTVETENTPVKFATTTNPNEIAATLKTTYSSDDAEIAANIFNSKIPDEITITDDTKDLATAKNVTIYPKAFVYDFMLQKNTMLIFKDQEEAMITEPIGIEYIIK</sequence>
<gene>
    <name evidence="2" type="ORF">HB897_13295</name>
</gene>
<feature type="transmembrane region" description="Helical" evidence="1">
    <location>
        <begin position="12"/>
        <end position="31"/>
    </location>
</feature>
<dbReference type="Proteomes" id="UP000523362">
    <property type="component" value="Unassembled WGS sequence"/>
</dbReference>
<keyword evidence="1" id="KW-0812">Transmembrane</keyword>
<comment type="caution">
    <text evidence="2">The sequence shown here is derived from an EMBL/GenBank/DDBJ whole genome shotgun (WGS) entry which is preliminary data.</text>
</comment>
<evidence type="ECO:0000313" key="3">
    <source>
        <dbReference type="Proteomes" id="UP000523362"/>
    </source>
</evidence>
<name>A0A7X1C7Q6_LISSE</name>
<accession>A0A7X1C7Q6</accession>
<evidence type="ECO:0000313" key="2">
    <source>
        <dbReference type="EMBL" id="MBC1487205.1"/>
    </source>
</evidence>
<dbReference type="AlphaFoldDB" id="A0A7X1C7Q6"/>
<proteinExistence type="predicted"/>